<dbReference type="AlphaFoldDB" id="A0AAX2RCF5"/>
<dbReference type="PROSITE" id="PS50850">
    <property type="entry name" value="MFS"/>
    <property type="match status" value="1"/>
</dbReference>
<sequence length="520" mass="55430">MRPRRVEWHVCSWPESGVIQSLKVGLDTSATCCYRANHVIPFPITRMTIEASSLRRGLALASLYTGVFLPPLDYFIVNLALPAIHVGLKASDAQIQLTVSAYALAYAVVLITGGRLGDLYGRRRIFMIGMAAFVVASALCGMAMSGEVLVASRVVQGISAALITPQVLASIRTVFPAQMQARLMGLYGFVFGLASVAGQVGGGALIDLHPWGLDWRVVFLVNVPIGMLALVGTWRYLPESRAERRARIDVPGMVALTIALMLLIYPLTVGRELHWPAWTFWSLGLCIPAFVAFIRIERWIAQQARDPLVDVAVLSQPVVAIGLLLAFLFYSIAAFFLTYGIYLQEGLGWTPLQSGLGLAPYGAGYLLGPLATPWLARRIGEGLMPLGFGCLAGGFALCASQLGHGAPELAFYIGLLIAGTGQGLALPSLQRIVLAGVDARHAGMTAGAIVAMLYIGAAFAAACIGGAFFGALGEGGGAAAHAHAMRIGLEWMLVPLVTGFLVSVWMVRRRHRTTSAVRGT</sequence>
<dbReference type="Pfam" id="PF07690">
    <property type="entry name" value="MFS_1"/>
    <property type="match status" value="1"/>
</dbReference>
<organism evidence="7 8">
    <name type="scientific">Burkholderia cepacia</name>
    <name type="common">Pseudomonas cepacia</name>
    <dbReference type="NCBI Taxonomy" id="292"/>
    <lineage>
        <taxon>Bacteria</taxon>
        <taxon>Pseudomonadati</taxon>
        <taxon>Pseudomonadota</taxon>
        <taxon>Betaproteobacteria</taxon>
        <taxon>Burkholderiales</taxon>
        <taxon>Burkholderiaceae</taxon>
        <taxon>Burkholderia</taxon>
        <taxon>Burkholderia cepacia complex</taxon>
    </lineage>
</organism>
<keyword evidence="3 5" id="KW-1133">Transmembrane helix</keyword>
<feature type="transmembrane region" description="Helical" evidence="5">
    <location>
        <begin position="93"/>
        <end position="113"/>
    </location>
</feature>
<evidence type="ECO:0000313" key="8">
    <source>
        <dbReference type="Proteomes" id="UP000298234"/>
    </source>
</evidence>
<dbReference type="RefSeq" id="WP_124536016.1">
    <property type="nucleotide sequence ID" value="NZ_CADEUX010000021.1"/>
</dbReference>
<dbReference type="EMBL" id="SNSQ01000072">
    <property type="protein sequence ID" value="TEU34729.1"/>
    <property type="molecule type" value="Genomic_DNA"/>
</dbReference>
<protein>
    <submittedName>
        <fullName evidence="7">MFS transporter</fullName>
    </submittedName>
</protein>
<dbReference type="GO" id="GO:0022857">
    <property type="term" value="F:transmembrane transporter activity"/>
    <property type="evidence" value="ECO:0007669"/>
    <property type="project" value="InterPro"/>
</dbReference>
<dbReference type="PANTHER" id="PTHR42718:SF39">
    <property type="entry name" value="ACTINORHODIN TRANSPORTER-RELATED"/>
    <property type="match status" value="1"/>
</dbReference>
<evidence type="ECO:0000256" key="3">
    <source>
        <dbReference type="ARBA" id="ARBA00022989"/>
    </source>
</evidence>
<dbReference type="SUPFAM" id="SSF103473">
    <property type="entry name" value="MFS general substrate transporter"/>
    <property type="match status" value="1"/>
</dbReference>
<dbReference type="PANTHER" id="PTHR42718">
    <property type="entry name" value="MAJOR FACILITATOR SUPERFAMILY MULTIDRUG TRANSPORTER MFSC"/>
    <property type="match status" value="1"/>
</dbReference>
<keyword evidence="4 5" id="KW-0472">Membrane</keyword>
<feature type="transmembrane region" description="Helical" evidence="5">
    <location>
        <begin position="57"/>
        <end position="81"/>
    </location>
</feature>
<feature type="transmembrane region" description="Helical" evidence="5">
    <location>
        <begin position="354"/>
        <end position="376"/>
    </location>
</feature>
<feature type="transmembrane region" description="Helical" evidence="5">
    <location>
        <begin position="183"/>
        <end position="206"/>
    </location>
</feature>
<evidence type="ECO:0000313" key="7">
    <source>
        <dbReference type="EMBL" id="TEU34729.1"/>
    </source>
</evidence>
<reference evidence="7 8" key="1">
    <citation type="submission" date="2019-03" db="EMBL/GenBank/DDBJ databases">
        <title>Burkholderia cepacia outbreak.</title>
        <authorList>
            <person name="Farzana R."/>
            <person name="Walsh T.R."/>
        </authorList>
    </citation>
    <scope>NUCLEOTIDE SEQUENCE [LARGE SCALE GENOMIC DNA]</scope>
    <source>
        <strain evidence="8">d13</strain>
    </source>
</reference>
<name>A0AAX2RCF5_BURCE</name>
<evidence type="ECO:0000256" key="5">
    <source>
        <dbReference type="SAM" id="Phobius"/>
    </source>
</evidence>
<comment type="caution">
    <text evidence="7">The sequence shown here is derived from an EMBL/GenBank/DDBJ whole genome shotgun (WGS) entry which is preliminary data.</text>
</comment>
<dbReference type="Gene3D" id="1.20.1250.20">
    <property type="entry name" value="MFS general substrate transporter like domains"/>
    <property type="match status" value="1"/>
</dbReference>
<dbReference type="CDD" id="cd17321">
    <property type="entry name" value="MFS_MMR_MDR_like"/>
    <property type="match status" value="1"/>
</dbReference>
<feature type="transmembrane region" description="Helical" evidence="5">
    <location>
        <begin position="218"/>
        <end position="237"/>
    </location>
</feature>
<feature type="transmembrane region" description="Helical" evidence="5">
    <location>
        <begin position="383"/>
        <end position="403"/>
    </location>
</feature>
<dbReference type="InterPro" id="IPR011701">
    <property type="entry name" value="MFS"/>
</dbReference>
<feature type="transmembrane region" description="Helical" evidence="5">
    <location>
        <begin position="317"/>
        <end position="342"/>
    </location>
</feature>
<dbReference type="Gene3D" id="1.20.1720.10">
    <property type="entry name" value="Multidrug resistance protein D"/>
    <property type="match status" value="1"/>
</dbReference>
<feature type="transmembrane region" description="Helical" evidence="5">
    <location>
        <begin position="249"/>
        <end position="269"/>
    </location>
</feature>
<dbReference type="InterPro" id="IPR036259">
    <property type="entry name" value="MFS_trans_sf"/>
</dbReference>
<evidence type="ECO:0000256" key="2">
    <source>
        <dbReference type="ARBA" id="ARBA00022692"/>
    </source>
</evidence>
<feature type="transmembrane region" description="Helical" evidence="5">
    <location>
        <begin position="275"/>
        <end position="296"/>
    </location>
</feature>
<feature type="transmembrane region" description="Helical" evidence="5">
    <location>
        <begin position="150"/>
        <end position="171"/>
    </location>
</feature>
<keyword evidence="2 5" id="KW-0812">Transmembrane</keyword>
<feature type="domain" description="Major facilitator superfamily (MFS) profile" evidence="6">
    <location>
        <begin position="59"/>
        <end position="511"/>
    </location>
</feature>
<dbReference type="GO" id="GO:0016020">
    <property type="term" value="C:membrane"/>
    <property type="evidence" value="ECO:0007669"/>
    <property type="project" value="UniProtKB-SubCell"/>
</dbReference>
<gene>
    <name evidence="7" type="ORF">E3D37_38670</name>
</gene>
<feature type="transmembrane region" description="Helical" evidence="5">
    <location>
        <begin position="449"/>
        <end position="471"/>
    </location>
</feature>
<accession>A0AAX2RCF5</accession>
<feature type="transmembrane region" description="Helical" evidence="5">
    <location>
        <begin position="491"/>
        <end position="508"/>
    </location>
</feature>
<evidence type="ECO:0000256" key="4">
    <source>
        <dbReference type="ARBA" id="ARBA00023136"/>
    </source>
</evidence>
<dbReference type="InterPro" id="IPR020846">
    <property type="entry name" value="MFS_dom"/>
</dbReference>
<proteinExistence type="predicted"/>
<evidence type="ECO:0000256" key="1">
    <source>
        <dbReference type="ARBA" id="ARBA00004141"/>
    </source>
</evidence>
<evidence type="ECO:0000259" key="6">
    <source>
        <dbReference type="PROSITE" id="PS50850"/>
    </source>
</evidence>
<feature type="transmembrane region" description="Helical" evidence="5">
    <location>
        <begin position="125"/>
        <end position="144"/>
    </location>
</feature>
<dbReference type="Proteomes" id="UP000298234">
    <property type="component" value="Unassembled WGS sequence"/>
</dbReference>
<feature type="transmembrane region" description="Helical" evidence="5">
    <location>
        <begin position="409"/>
        <end position="429"/>
    </location>
</feature>
<comment type="subcellular location">
    <subcellularLocation>
        <location evidence="1">Membrane</location>
        <topology evidence="1">Multi-pass membrane protein</topology>
    </subcellularLocation>
</comment>